<organism evidence="2 3">
    <name type="scientific">Herbinix luporum</name>
    <dbReference type="NCBI Taxonomy" id="1679721"/>
    <lineage>
        <taxon>Bacteria</taxon>
        <taxon>Bacillati</taxon>
        <taxon>Bacillota</taxon>
        <taxon>Clostridia</taxon>
        <taxon>Lachnospirales</taxon>
        <taxon>Lachnospiraceae</taxon>
        <taxon>Herbinix</taxon>
    </lineage>
</organism>
<keyword evidence="3" id="KW-1185">Reference proteome</keyword>
<dbReference type="KEGG" id="hsd:SD1D_2091"/>
<evidence type="ECO:0008006" key="4">
    <source>
        <dbReference type="Google" id="ProtNLM"/>
    </source>
</evidence>
<evidence type="ECO:0000256" key="1">
    <source>
        <dbReference type="SAM" id="Phobius"/>
    </source>
</evidence>
<dbReference type="Proteomes" id="UP000196053">
    <property type="component" value="Chromosome I"/>
</dbReference>
<dbReference type="OrthoDB" id="5189296at2"/>
<name>A0A0K8J8H3_9FIRM</name>
<dbReference type="RefSeq" id="WP_058258860.1">
    <property type="nucleotide sequence ID" value="NZ_DUPS01000032.1"/>
</dbReference>
<accession>A0A0K8J8H3</accession>
<dbReference type="EMBL" id="LN879430">
    <property type="protein sequence ID" value="CUH93627.1"/>
    <property type="molecule type" value="Genomic_DNA"/>
</dbReference>
<feature type="transmembrane region" description="Helical" evidence="1">
    <location>
        <begin position="166"/>
        <end position="191"/>
    </location>
</feature>
<feature type="transmembrane region" description="Helical" evidence="1">
    <location>
        <begin position="104"/>
        <end position="122"/>
    </location>
</feature>
<feature type="transmembrane region" description="Helical" evidence="1">
    <location>
        <begin position="54"/>
        <end position="71"/>
    </location>
</feature>
<gene>
    <name evidence="2" type="ORF">SD1D_2091</name>
</gene>
<keyword evidence="1" id="KW-0472">Membrane</keyword>
<evidence type="ECO:0000313" key="3">
    <source>
        <dbReference type="Proteomes" id="UP000196053"/>
    </source>
</evidence>
<feature type="transmembrane region" description="Helical" evidence="1">
    <location>
        <begin position="20"/>
        <end position="42"/>
    </location>
</feature>
<dbReference type="AlphaFoldDB" id="A0A0K8J8H3"/>
<evidence type="ECO:0000313" key="2">
    <source>
        <dbReference type="EMBL" id="CUH93627.1"/>
    </source>
</evidence>
<feature type="transmembrane region" description="Helical" evidence="1">
    <location>
        <begin position="77"/>
        <end position="97"/>
    </location>
</feature>
<reference evidence="3" key="1">
    <citation type="submission" date="2015-09" db="EMBL/GenBank/DDBJ databases">
        <authorList>
            <person name="Wibberg D."/>
        </authorList>
    </citation>
    <scope>NUCLEOTIDE SEQUENCE [LARGE SCALE GENOMIC DNA]</scope>
    <source>
        <strain evidence="3">SD1D</strain>
    </source>
</reference>
<keyword evidence="1" id="KW-1133">Transmembrane helix</keyword>
<keyword evidence="1" id="KW-0812">Transmembrane</keyword>
<proteinExistence type="predicted"/>
<protein>
    <recommendedName>
        <fullName evidence="4">Zincin peptidase</fullName>
    </recommendedName>
</protein>
<sequence>MGIPIGNKIISKEAPLWINIIYLLAFIFLTSILHELMHIVYARTWKYNAGRIKLLFKKAVAVVPMTHIWVWTITSRITALAAGVIFDLLLLACLSWCRLFFDNWMIVSGASILWLKILWQFGFHRNCDGHLLAMTILDDPLIDLDTSNLESNIKNKKLYIWKVLKVFGYMIDLLLIIFWLIPFLVSLFNYLK</sequence>